<organism evidence="2 3">
    <name type="scientific">Teratosphaeria destructans</name>
    <dbReference type="NCBI Taxonomy" id="418781"/>
    <lineage>
        <taxon>Eukaryota</taxon>
        <taxon>Fungi</taxon>
        <taxon>Dikarya</taxon>
        <taxon>Ascomycota</taxon>
        <taxon>Pezizomycotina</taxon>
        <taxon>Dothideomycetes</taxon>
        <taxon>Dothideomycetidae</taxon>
        <taxon>Mycosphaerellales</taxon>
        <taxon>Teratosphaeriaceae</taxon>
        <taxon>Teratosphaeria</taxon>
    </lineage>
</organism>
<evidence type="ECO:0000256" key="1">
    <source>
        <dbReference type="SAM" id="MobiDB-lite"/>
    </source>
</evidence>
<dbReference type="AlphaFoldDB" id="A0A9W7T0J0"/>
<dbReference type="EMBL" id="RIBY02000224">
    <property type="protein sequence ID" value="KAH9844779.1"/>
    <property type="molecule type" value="Genomic_DNA"/>
</dbReference>
<reference evidence="2 3" key="2">
    <citation type="journal article" date="2021" name="Curr. Genet.">
        <title>Genetic response to nitrogen starvation in the aggressive Eucalyptus foliar pathogen Teratosphaeria destructans.</title>
        <authorList>
            <person name="Havenga M."/>
            <person name="Wingfield B.D."/>
            <person name="Wingfield M.J."/>
            <person name="Dreyer L.L."/>
            <person name="Roets F."/>
            <person name="Aylward J."/>
        </authorList>
    </citation>
    <scope>NUCLEOTIDE SEQUENCE [LARGE SCALE GENOMIC DNA]</scope>
    <source>
        <strain evidence="2">CMW44962</strain>
    </source>
</reference>
<evidence type="ECO:0000313" key="2">
    <source>
        <dbReference type="EMBL" id="KAH9844779.1"/>
    </source>
</evidence>
<accession>A0A9W7T0J0</accession>
<sequence>MFKPSHRKEKEKKRRKQEKHPPEALGPALREPYALGSSSRVIVAPCPRHSSDVEVREAHAPSVAASSRAQNCEEGGQKMSWEVMRRFGGRLTVLSLLVDSVVDSSRAQKVLSPSLADSSRAQNVPSPLSVWVG</sequence>
<feature type="region of interest" description="Disordered" evidence="1">
    <location>
        <begin position="1"/>
        <end position="32"/>
    </location>
</feature>
<feature type="compositionally biased region" description="Basic residues" evidence="1">
    <location>
        <begin position="1"/>
        <end position="18"/>
    </location>
</feature>
<gene>
    <name evidence="2" type="ORF">Tdes44962_MAKER01326</name>
</gene>
<dbReference type="Proteomes" id="UP001138500">
    <property type="component" value="Unassembled WGS sequence"/>
</dbReference>
<evidence type="ECO:0000313" key="3">
    <source>
        <dbReference type="Proteomes" id="UP001138500"/>
    </source>
</evidence>
<protein>
    <submittedName>
        <fullName evidence="2">Uncharacterized protein</fullName>
    </submittedName>
</protein>
<name>A0A9W7T0J0_9PEZI</name>
<keyword evidence="3" id="KW-1185">Reference proteome</keyword>
<proteinExistence type="predicted"/>
<reference evidence="2 3" key="1">
    <citation type="journal article" date="2018" name="IMA Fungus">
        <title>IMA Genome-F 10: Nine draft genome sequences of Claviceps purpurea s.lat., including C. arundinis, C. humidiphila, and C. cf. spartinae, pseudomolecules for the pitch canker pathogen Fusarium circinatum, draft genome of Davidsoniella eucalypti, Grosmannia galeiformis, Quambalaria eucalypti, and Teratosphaeria destructans.</title>
        <authorList>
            <person name="Wingfield B.D."/>
            <person name="Liu M."/>
            <person name="Nguyen H.D."/>
            <person name="Lane F.A."/>
            <person name="Morgan S.W."/>
            <person name="De Vos L."/>
            <person name="Wilken P.M."/>
            <person name="Duong T.A."/>
            <person name="Aylward J."/>
            <person name="Coetzee M.P."/>
            <person name="Dadej K."/>
            <person name="De Beer Z.W."/>
            <person name="Findlay W."/>
            <person name="Havenga M."/>
            <person name="Kolarik M."/>
            <person name="Menzies J.G."/>
            <person name="Naidoo K."/>
            <person name="Pochopski O."/>
            <person name="Shoukouhi P."/>
            <person name="Santana Q.C."/>
            <person name="Seifert K.A."/>
            <person name="Soal N."/>
            <person name="Steenkamp E.T."/>
            <person name="Tatham C.T."/>
            <person name="van der Nest M.A."/>
            <person name="Wingfield M.J."/>
        </authorList>
    </citation>
    <scope>NUCLEOTIDE SEQUENCE [LARGE SCALE GENOMIC DNA]</scope>
    <source>
        <strain evidence="2">CMW44962</strain>
    </source>
</reference>
<comment type="caution">
    <text evidence="2">The sequence shown here is derived from an EMBL/GenBank/DDBJ whole genome shotgun (WGS) entry which is preliminary data.</text>
</comment>